<evidence type="ECO:0000313" key="4">
    <source>
        <dbReference type="Proteomes" id="UP000327013"/>
    </source>
</evidence>
<feature type="domain" description="DUF4220" evidence="2">
    <location>
        <begin position="53"/>
        <end position="400"/>
    </location>
</feature>
<keyword evidence="1" id="KW-1133">Transmembrane helix</keyword>
<proteinExistence type="predicted"/>
<reference evidence="3 4" key="1">
    <citation type="submission" date="2019-06" db="EMBL/GenBank/DDBJ databases">
        <title>A chromosomal-level reference genome of Carpinus fangiana (Coryloideae, Betulaceae).</title>
        <authorList>
            <person name="Yang X."/>
            <person name="Wang Z."/>
            <person name="Zhang L."/>
            <person name="Hao G."/>
            <person name="Liu J."/>
            <person name="Yang Y."/>
        </authorList>
    </citation>
    <scope>NUCLEOTIDE SEQUENCE [LARGE SCALE GENOMIC DNA]</scope>
    <source>
        <strain evidence="3">Cfa_2016G</strain>
        <tissue evidence="3">Leaf</tissue>
    </source>
</reference>
<dbReference type="Proteomes" id="UP000327013">
    <property type="component" value="Chromosome 1"/>
</dbReference>
<dbReference type="InterPro" id="IPR025315">
    <property type="entry name" value="DUF4220"/>
</dbReference>
<feature type="transmembrane region" description="Helical" evidence="1">
    <location>
        <begin position="343"/>
        <end position="362"/>
    </location>
</feature>
<organism evidence="3 4">
    <name type="scientific">Carpinus fangiana</name>
    <dbReference type="NCBI Taxonomy" id="176857"/>
    <lineage>
        <taxon>Eukaryota</taxon>
        <taxon>Viridiplantae</taxon>
        <taxon>Streptophyta</taxon>
        <taxon>Embryophyta</taxon>
        <taxon>Tracheophyta</taxon>
        <taxon>Spermatophyta</taxon>
        <taxon>Magnoliopsida</taxon>
        <taxon>eudicotyledons</taxon>
        <taxon>Gunneridae</taxon>
        <taxon>Pentapetalae</taxon>
        <taxon>rosids</taxon>
        <taxon>fabids</taxon>
        <taxon>Fagales</taxon>
        <taxon>Betulaceae</taxon>
        <taxon>Carpinus</taxon>
    </lineage>
</organism>
<dbReference type="InterPro" id="IPR007658">
    <property type="entry name" value="DUF594"/>
</dbReference>
<name>A0A5N6QBI7_9ROSI</name>
<dbReference type="EMBL" id="CM017321">
    <property type="protein sequence ID" value="KAE7995553.1"/>
    <property type="molecule type" value="Genomic_DNA"/>
</dbReference>
<feature type="transmembrane region" description="Helical" evidence="1">
    <location>
        <begin position="17"/>
        <end position="35"/>
    </location>
</feature>
<feature type="transmembrane region" description="Helical" evidence="1">
    <location>
        <begin position="47"/>
        <end position="70"/>
    </location>
</feature>
<dbReference type="Pfam" id="PF04578">
    <property type="entry name" value="DUF594"/>
    <property type="match status" value="1"/>
</dbReference>
<evidence type="ECO:0000256" key="1">
    <source>
        <dbReference type="SAM" id="Phobius"/>
    </source>
</evidence>
<dbReference type="OrthoDB" id="1689146at2759"/>
<dbReference type="Pfam" id="PF13968">
    <property type="entry name" value="DUF4220"/>
    <property type="match status" value="1"/>
</dbReference>
<gene>
    <name evidence="3" type="ORF">FH972_000334</name>
</gene>
<dbReference type="PANTHER" id="PTHR31325">
    <property type="entry name" value="OS01G0798800 PROTEIN-RELATED"/>
    <property type="match status" value="1"/>
</dbReference>
<keyword evidence="1" id="KW-0812">Transmembrane</keyword>
<keyword evidence="4" id="KW-1185">Reference proteome</keyword>
<protein>
    <recommendedName>
        <fullName evidence="2">DUF4220 domain-containing protein</fullName>
    </recommendedName>
</protein>
<accession>A0A5N6QBI7</accession>
<keyword evidence="1" id="KW-0472">Membrane</keyword>
<sequence>MALPPIPIKVKRLWEAWNFRVFIILSLLLQALLVLASPFRKRTRSKLLLVFIWLAYLLSDWIAAFSIGLISNSQEDSESESEDACKPKGKPKGREDVTAFWASFLLLHLGGPDTITSFSLEDNEFWLRHLIGLILQVLATAYIFYQSLTDQSKLWIPTTMVFVVGTIKYVERTRALYLGSLSRFGYSVLPEPNPGPDFKQAIEIYSSMRTVVVKMQTPEVGTNPVYNWKPLEEIQLLEEAYRQFEIFKGLIVGLLLSSKDRELSRDFFLTRTASEAFRLIEYELNFMYEVLHTKVNVVRCPTGYLFRVFSFFSILGALMVVSIKERFMFGDKKSDVFDVRLTYALLIGALGLEAISVLMLIFSDRTLLALKRSWRKVVPKIILTRARWSRSVSKYDMISYCLNNDAPKWMDTLVVYLGAKEILEKMKIWRFSSSGPVSGDLVEFIFEELRMKSRTANDLRAAMDACSQRGDWALLQTSRAIYFELKWSIVEYQYAESLLLWHLATELCYLQETEIKPSADDDHGNSRQICKLLSDYMFYLLVMKPVLMTPVLGNWQIVLQDTCAEAQRISGRRSISKKSVCEKILEVKTKIRPLAVKGNKSKSLLFDACRLAQDLSELKINKWKLMSKVWVELVSYAAINCRPNVHAQQPSRGGELLTFIWLLMNHLGLGTQFYEQERQAGTKMVPQK</sequence>
<feature type="transmembrane region" description="Helical" evidence="1">
    <location>
        <begin position="126"/>
        <end position="145"/>
    </location>
</feature>
<feature type="transmembrane region" description="Helical" evidence="1">
    <location>
        <begin position="304"/>
        <end position="323"/>
    </location>
</feature>
<evidence type="ECO:0000313" key="3">
    <source>
        <dbReference type="EMBL" id="KAE7995553.1"/>
    </source>
</evidence>
<dbReference type="AlphaFoldDB" id="A0A5N6QBI7"/>
<evidence type="ECO:0000259" key="2">
    <source>
        <dbReference type="Pfam" id="PF13968"/>
    </source>
</evidence>